<evidence type="ECO:0000313" key="3">
    <source>
        <dbReference type="Proteomes" id="UP000464330"/>
    </source>
</evidence>
<protein>
    <submittedName>
        <fullName evidence="2">Uncharacterized protein</fullName>
    </submittedName>
</protein>
<dbReference type="RefSeq" id="WP_172422823.1">
    <property type="nucleotide sequence ID" value="NZ_CP019717.1"/>
</dbReference>
<reference evidence="2 3" key="1">
    <citation type="journal article" date="2020" name="Int. J. Med. Microbiol.">
        <title>Discovery of Paenibacillus larvae ERIC V: Phenotypic and genomic comparison to genotypes ERIC I-IV reveal different inventories of virulence factors which correlate with epidemiological prevalences of American Foulbrood.</title>
        <authorList>
            <person name="Beims H."/>
            <person name="Bunk B."/>
            <person name="Erler S."/>
            <person name="Mohr K.I."/>
            <person name="Sproer C."/>
            <person name="Pradella S."/>
            <person name="Gunther G."/>
            <person name="Rohde M."/>
            <person name="von der Ohe W."/>
            <person name="Steinert M."/>
        </authorList>
    </citation>
    <scope>NUCLEOTIDE SEQUENCE [LARGE SCALE GENOMIC DNA]</scope>
    <source>
        <strain evidence="2">Eric_V</strain>
    </source>
</reference>
<keyword evidence="1" id="KW-0732">Signal</keyword>
<accession>A0A6C0QLX0</accession>
<dbReference type="EMBL" id="CP019717">
    <property type="protein sequence ID" value="QHZ49712.1"/>
    <property type="molecule type" value="Genomic_DNA"/>
</dbReference>
<feature type="signal peptide" evidence="1">
    <location>
        <begin position="1"/>
        <end position="28"/>
    </location>
</feature>
<dbReference type="Proteomes" id="UP000464330">
    <property type="component" value="Chromosome"/>
</dbReference>
<name>A0A6C0QLX0_9BACL</name>
<gene>
    <name evidence="2" type="ORF">ERICV_00523</name>
</gene>
<evidence type="ECO:0000313" key="2">
    <source>
        <dbReference type="EMBL" id="QHZ49712.1"/>
    </source>
</evidence>
<evidence type="ECO:0000256" key="1">
    <source>
        <dbReference type="SAM" id="SignalP"/>
    </source>
</evidence>
<dbReference type="AlphaFoldDB" id="A0A6C0QLX0"/>
<organism evidence="2 3">
    <name type="scientific">Paenibacillus larvae subsp. larvae</name>
    <dbReference type="NCBI Taxonomy" id="147375"/>
    <lineage>
        <taxon>Bacteria</taxon>
        <taxon>Bacillati</taxon>
        <taxon>Bacillota</taxon>
        <taxon>Bacilli</taxon>
        <taxon>Bacillales</taxon>
        <taxon>Paenibacillaceae</taxon>
        <taxon>Paenibacillus</taxon>
    </lineage>
</organism>
<proteinExistence type="predicted"/>
<sequence length="169" mass="18463" precursor="true">MVGKKVKICLATLALLIGLSAITPAAFATEKGSPRIEEKNIYTPTKEELKQLSLSDIEIKQLFGMKSTGITLYYGEAYNSNGDLITDGEHRVKRGKLSWAVKALKKAWDMIPSKVKVAVGGVAGFPKLLDFIDHYTGAVEDAVYEGLIALGVNKTVAWWIMKILTSLAF</sequence>
<feature type="chain" id="PRO_5034958487" evidence="1">
    <location>
        <begin position="29"/>
        <end position="169"/>
    </location>
</feature>